<keyword evidence="4" id="KW-1185">Reference proteome</keyword>
<comment type="caution">
    <text evidence="3">The sequence shown here is derived from an EMBL/GenBank/DDBJ whole genome shotgun (WGS) entry which is preliminary data.</text>
</comment>
<feature type="transmembrane region" description="Helical" evidence="2">
    <location>
        <begin position="74"/>
        <end position="91"/>
    </location>
</feature>
<reference evidence="3 4" key="1">
    <citation type="submission" date="2018-06" db="EMBL/GenBank/DDBJ databases">
        <title>Streptomyces reniochalinae sp. nov. and Streptomyces diacarnus sp. nov. from marine sponges.</title>
        <authorList>
            <person name="Li L."/>
        </authorList>
    </citation>
    <scope>NUCLEOTIDE SEQUENCE [LARGE SCALE GENOMIC DNA]</scope>
    <source>
        <strain evidence="3 4">LHW50302</strain>
    </source>
</reference>
<dbReference type="AlphaFoldDB" id="A0A367EWL2"/>
<evidence type="ECO:0000256" key="1">
    <source>
        <dbReference type="SAM" id="MobiDB-lite"/>
    </source>
</evidence>
<feature type="compositionally biased region" description="Low complexity" evidence="1">
    <location>
        <begin position="1"/>
        <end position="16"/>
    </location>
</feature>
<keyword evidence="2" id="KW-0472">Membrane</keyword>
<feature type="compositionally biased region" description="Basic and acidic residues" evidence="1">
    <location>
        <begin position="336"/>
        <end position="348"/>
    </location>
</feature>
<keyword evidence="2" id="KW-0812">Transmembrane</keyword>
<accession>A0A367EWL2</accession>
<feature type="region of interest" description="Disordered" evidence="1">
    <location>
        <begin position="309"/>
        <end position="349"/>
    </location>
</feature>
<keyword evidence="2" id="KW-1133">Transmembrane helix</keyword>
<dbReference type="EMBL" id="QOIM01000026">
    <property type="protein sequence ID" value="RCG21767.1"/>
    <property type="molecule type" value="Genomic_DNA"/>
</dbReference>
<name>A0A367EWL2_9ACTN</name>
<proteinExistence type="predicted"/>
<evidence type="ECO:0000313" key="3">
    <source>
        <dbReference type="EMBL" id="RCG21767.1"/>
    </source>
</evidence>
<evidence type="ECO:0000313" key="4">
    <source>
        <dbReference type="Proteomes" id="UP000253507"/>
    </source>
</evidence>
<organism evidence="3 4">
    <name type="scientific">Streptomyces reniochalinae</name>
    <dbReference type="NCBI Taxonomy" id="2250578"/>
    <lineage>
        <taxon>Bacteria</taxon>
        <taxon>Bacillati</taxon>
        <taxon>Actinomycetota</taxon>
        <taxon>Actinomycetes</taxon>
        <taxon>Kitasatosporales</taxon>
        <taxon>Streptomycetaceae</taxon>
        <taxon>Streptomyces</taxon>
    </lineage>
</organism>
<feature type="compositionally biased region" description="Gly residues" evidence="1">
    <location>
        <begin position="137"/>
        <end position="153"/>
    </location>
</feature>
<gene>
    <name evidence="3" type="ORF">DQ392_08650</name>
</gene>
<feature type="region of interest" description="Disordered" evidence="1">
    <location>
        <begin position="1"/>
        <end position="42"/>
    </location>
</feature>
<feature type="transmembrane region" description="Helical" evidence="2">
    <location>
        <begin position="46"/>
        <end position="68"/>
    </location>
</feature>
<feature type="region of interest" description="Disordered" evidence="1">
    <location>
        <begin position="97"/>
        <end position="293"/>
    </location>
</feature>
<dbReference type="RefSeq" id="WP_114014936.1">
    <property type="nucleotide sequence ID" value="NZ_QOIM01000026.1"/>
</dbReference>
<feature type="compositionally biased region" description="Polar residues" evidence="1">
    <location>
        <begin position="17"/>
        <end position="37"/>
    </location>
</feature>
<feature type="region of interest" description="Disordered" evidence="1">
    <location>
        <begin position="462"/>
        <end position="488"/>
    </location>
</feature>
<feature type="compositionally biased region" description="Low complexity" evidence="1">
    <location>
        <begin position="173"/>
        <end position="192"/>
    </location>
</feature>
<protein>
    <submittedName>
        <fullName evidence="3">Uncharacterized protein</fullName>
    </submittedName>
</protein>
<evidence type="ECO:0000256" key="2">
    <source>
        <dbReference type="SAM" id="Phobius"/>
    </source>
</evidence>
<sequence>MTTTQTQPDTGTATAPSQTRTDSSKPTNGQSSASTKHSQGDPADGTLAGLLIPGGVITGLIGLCWLTHRFGLSLVLGGIIVCAVAATAVLGKRQKRNLKAPRRVSPRGPTSGAGSGVGRKGGSGATSGGKKATLGGAKKGASGGGKSPRGGGAKTPSGSRSVAGLGGGKSSAKKPSAGAKPIGLGAAKKPSGGLLGGGKNTPARKGGAGSTSLSRKGPGPAPGVAKKPSSGSLLGGKSGGLGGNHRAPKKGGSGGGAGTLKAAKQRANRSGKSGGNRLGLSPDKKSPAAKQNKPLGAAASLRRLAKAAKSNAGAKIGDARAEKLKPTSRPTAAEALPKREYPKPDGKLRTAGYWAGQKLRRHTSPKTRLRIRKVTSPIRHGASRINRVASPLLARAWRHGSRGFIAAHMALGSIRYSNRGPNWLRPLAKVLHAITTPAARAVAWTGGIGWLNRWMYQHTSDQPARRTASTERPTFARTAGSHTPISRPADAAGPAIGGVPVTNIQPAMPLVNAAEAVRMAGAMLIINPADNMVGYEMTIRQLADLQSAIASVIRAAAASTREDFKVNPAVSEAYDDTAAYMDSIAARLGSIPYLFRVIHAEQIDNIENPTVAAAKWDIGANQQ</sequence>
<feature type="compositionally biased region" description="Gly residues" evidence="1">
    <location>
        <begin position="233"/>
        <end position="243"/>
    </location>
</feature>
<dbReference type="Proteomes" id="UP000253507">
    <property type="component" value="Unassembled WGS sequence"/>
</dbReference>
<feature type="compositionally biased region" description="Gly residues" evidence="1">
    <location>
        <begin position="111"/>
        <end position="127"/>
    </location>
</feature>
<dbReference type="OrthoDB" id="4218593at2"/>
<feature type="compositionally biased region" description="Low complexity" evidence="1">
    <location>
        <begin position="216"/>
        <end position="232"/>
    </location>
</feature>